<protein>
    <submittedName>
        <fullName evidence="4">Aldose 1-epimerase family protein</fullName>
    </submittedName>
</protein>
<evidence type="ECO:0000256" key="1">
    <source>
        <dbReference type="ARBA" id="ARBA00001913"/>
    </source>
</evidence>
<dbReference type="Pfam" id="PF01263">
    <property type="entry name" value="Aldose_epim"/>
    <property type="match status" value="1"/>
</dbReference>
<dbReference type="InterPro" id="IPR014718">
    <property type="entry name" value="GH-type_carb-bd"/>
</dbReference>
<gene>
    <name evidence="4" type="ORF">KACHI17_24450</name>
</gene>
<organism evidence="4">
    <name type="scientific">Sediminibacterium sp. KACHI17</name>
    <dbReference type="NCBI Taxonomy" id="1751071"/>
    <lineage>
        <taxon>Bacteria</taxon>
        <taxon>Pseudomonadati</taxon>
        <taxon>Bacteroidota</taxon>
        <taxon>Chitinophagia</taxon>
        <taxon>Chitinophagales</taxon>
        <taxon>Chitinophagaceae</taxon>
        <taxon>Sediminibacterium</taxon>
    </lineage>
</organism>
<dbReference type="Gene3D" id="2.70.98.10">
    <property type="match status" value="1"/>
</dbReference>
<dbReference type="SUPFAM" id="SSF74650">
    <property type="entry name" value="Galactose mutarotase-like"/>
    <property type="match status" value="1"/>
</dbReference>
<comment type="cofactor">
    <cofactor evidence="1">
        <name>Ca(2+)</name>
        <dbReference type="ChEBI" id="CHEBI:29108"/>
    </cofactor>
</comment>
<dbReference type="CDD" id="cd09024">
    <property type="entry name" value="Aldose_epim_lacX"/>
    <property type="match status" value="1"/>
</dbReference>
<dbReference type="AlphaFoldDB" id="A0AAT9GLJ7"/>
<dbReference type="GO" id="GO:0005975">
    <property type="term" value="P:carbohydrate metabolic process"/>
    <property type="evidence" value="ECO:0007669"/>
    <property type="project" value="InterPro"/>
</dbReference>
<reference evidence="4" key="1">
    <citation type="submission" date="2024-02" db="EMBL/GenBank/DDBJ databases">
        <title>Sediminibacterium planktonica sp. nov. and Sediminibacterium longus sp. nov., isolated from surface lake and river water.</title>
        <authorList>
            <person name="Watanabe K."/>
            <person name="Takemine S."/>
            <person name="Ishii Y."/>
            <person name="Ogata Y."/>
            <person name="Shindo C."/>
            <person name="Suda W."/>
        </authorList>
    </citation>
    <scope>NUCLEOTIDE SEQUENCE</scope>
    <source>
        <strain evidence="4">KACHI17</strain>
    </source>
</reference>
<comment type="subunit">
    <text evidence="2">Monomer.</text>
</comment>
<dbReference type="PANTHER" id="PTHR11122:SF13">
    <property type="entry name" value="GLUCOSE-6-PHOSPHATE 1-EPIMERASE"/>
    <property type="match status" value="1"/>
</dbReference>
<dbReference type="GO" id="GO:0030246">
    <property type="term" value="F:carbohydrate binding"/>
    <property type="evidence" value="ECO:0007669"/>
    <property type="project" value="InterPro"/>
</dbReference>
<dbReference type="InterPro" id="IPR008183">
    <property type="entry name" value="Aldose_1/G6P_1-epimerase"/>
</dbReference>
<accession>A0AAT9GLJ7</accession>
<evidence type="ECO:0000313" key="4">
    <source>
        <dbReference type="EMBL" id="BFG71564.1"/>
    </source>
</evidence>
<name>A0AAT9GLJ7_9BACT</name>
<dbReference type="RefSeq" id="WP_353549190.1">
    <property type="nucleotide sequence ID" value="NZ_AP029612.1"/>
</dbReference>
<dbReference type="GO" id="GO:0016853">
    <property type="term" value="F:isomerase activity"/>
    <property type="evidence" value="ECO:0007669"/>
    <property type="project" value="InterPro"/>
</dbReference>
<keyword evidence="3" id="KW-0106">Calcium</keyword>
<sequence length="289" mass="32884">MYELSNDQLSIVISSKGAELQSIYGKQTGIEYMWSGNPVFWGKKSPVLFPIVGGLKNNRYKYQGKEYSLSRHGFARDRSFTISKQTDDSVSFSLRSDEETRAVYPFDFIFSINYQLIGNKLKVSYQIENTGEEDMYCSVGAHPAFAVPLMPDTLFEDHYLQFEQVESAPIWPLSDEGLLLSEPIDFLQTQDKLPLRKSLFYGDALVFKSLRSNSISILCDKHPHGIKVSYENFPFMGIWSAKDADFVCIEPWCGIADAANTNSEFTTKEGIHHLLPKTMMNRSWAIEVC</sequence>
<proteinExistence type="predicted"/>
<dbReference type="EMBL" id="AP029612">
    <property type="protein sequence ID" value="BFG71564.1"/>
    <property type="molecule type" value="Genomic_DNA"/>
</dbReference>
<dbReference type="PANTHER" id="PTHR11122">
    <property type="entry name" value="APOSPORY-ASSOCIATED PROTEIN C-RELATED"/>
    <property type="match status" value="1"/>
</dbReference>
<evidence type="ECO:0000256" key="2">
    <source>
        <dbReference type="ARBA" id="ARBA00011245"/>
    </source>
</evidence>
<dbReference type="InterPro" id="IPR011013">
    <property type="entry name" value="Gal_mutarotase_sf_dom"/>
</dbReference>
<evidence type="ECO:0000256" key="3">
    <source>
        <dbReference type="ARBA" id="ARBA00022837"/>
    </source>
</evidence>
<dbReference type="InterPro" id="IPR037481">
    <property type="entry name" value="LacX"/>
</dbReference>